<evidence type="ECO:0000256" key="1">
    <source>
        <dbReference type="SAM" id="SignalP"/>
    </source>
</evidence>
<dbReference type="EMBL" id="JAEHOI010000007">
    <property type="protein sequence ID" value="MBK0422076.1"/>
    <property type="molecule type" value="Genomic_DNA"/>
</dbReference>
<dbReference type="InterPro" id="IPR011044">
    <property type="entry name" value="Quino_amine_DH_bsu"/>
</dbReference>
<feature type="signal peptide" evidence="1">
    <location>
        <begin position="1"/>
        <end position="28"/>
    </location>
</feature>
<sequence length="400" mass="40930">MSTRTIARTTVTVAAALAALLLSACSGAPEPPSAAEAPAAQPRPRLAVAHAGGIAVLEADTLELVKDLPVEGAARVDAAADGRHVFVRGAEGFSLLDTEGPKLSSVVIPAKKAGHVVVHGDLTAVYDDATAATRVLDTKAITRLGDGVRATQLEHQGAAPHHGVSVPLEDGTILTTVGTEQARTGVARFEPHEGHWHSLESNDACPAVHGEGVAAKEVAVFGCEDGVLLHSGDAFVKLPAEAPGGRTSAVFASAVSPIAVGSLTRDPKAKSIMIDALTLIDTAKQSQRTVPLAGTERVTFRGVARGEDGRAYLLSADGGLRELDLGAGTLGSAHPVIAPWEPPTKWEDAYPALIVHGGTAYVTEPASNSVHAIDLATGKQIASAKLSAAPTEFALVAGRD</sequence>
<protein>
    <recommendedName>
        <fullName evidence="4">Secreted protein</fullName>
    </recommendedName>
</protein>
<dbReference type="Proteomes" id="UP000618733">
    <property type="component" value="Unassembled WGS sequence"/>
</dbReference>
<organism evidence="2 3">
    <name type="scientific">Leucobacter edaphi</name>
    <dbReference type="NCBI Taxonomy" id="2796472"/>
    <lineage>
        <taxon>Bacteria</taxon>
        <taxon>Bacillati</taxon>
        <taxon>Actinomycetota</taxon>
        <taxon>Actinomycetes</taxon>
        <taxon>Micrococcales</taxon>
        <taxon>Microbacteriaceae</taxon>
        <taxon>Leucobacter</taxon>
    </lineage>
</organism>
<keyword evidence="3" id="KW-1185">Reference proteome</keyword>
<keyword evidence="1" id="KW-0732">Signal</keyword>
<dbReference type="SUPFAM" id="SSF50969">
    <property type="entry name" value="YVTN repeat-like/Quinoprotein amine dehydrogenase"/>
    <property type="match status" value="1"/>
</dbReference>
<evidence type="ECO:0000313" key="3">
    <source>
        <dbReference type="Proteomes" id="UP000618733"/>
    </source>
</evidence>
<reference evidence="2" key="1">
    <citation type="submission" date="2020-12" db="EMBL/GenBank/DDBJ databases">
        <title>Leucobacter sp. CAS2, isolated from Chromium sludge.</title>
        <authorList>
            <person name="Xu Z."/>
        </authorList>
    </citation>
    <scope>NUCLEOTIDE SEQUENCE</scope>
    <source>
        <strain evidence="2">CSA2</strain>
    </source>
</reference>
<dbReference type="InterPro" id="IPR015943">
    <property type="entry name" value="WD40/YVTN_repeat-like_dom_sf"/>
</dbReference>
<dbReference type="AlphaFoldDB" id="A0A934UXW4"/>
<feature type="chain" id="PRO_5038634994" description="Secreted protein" evidence="1">
    <location>
        <begin position="29"/>
        <end position="400"/>
    </location>
</feature>
<dbReference type="RefSeq" id="WP_200132286.1">
    <property type="nucleotide sequence ID" value="NZ_JAEHOI010000007.1"/>
</dbReference>
<evidence type="ECO:0000313" key="2">
    <source>
        <dbReference type="EMBL" id="MBK0422076.1"/>
    </source>
</evidence>
<proteinExistence type="predicted"/>
<accession>A0A934UXW4</accession>
<dbReference type="Gene3D" id="2.130.10.10">
    <property type="entry name" value="YVTN repeat-like/Quinoprotein amine dehydrogenase"/>
    <property type="match status" value="1"/>
</dbReference>
<name>A0A934UXW4_9MICO</name>
<gene>
    <name evidence="2" type="ORF">JD292_08310</name>
</gene>
<evidence type="ECO:0008006" key="4">
    <source>
        <dbReference type="Google" id="ProtNLM"/>
    </source>
</evidence>
<comment type="caution">
    <text evidence="2">The sequence shown here is derived from an EMBL/GenBank/DDBJ whole genome shotgun (WGS) entry which is preliminary data.</text>
</comment>
<dbReference type="PROSITE" id="PS51257">
    <property type="entry name" value="PROKAR_LIPOPROTEIN"/>
    <property type="match status" value="1"/>
</dbReference>